<dbReference type="InterPro" id="IPR001621">
    <property type="entry name" value="Ligninase"/>
</dbReference>
<organism evidence="14 15">
    <name type="scientific">Cadophora malorum</name>
    <dbReference type="NCBI Taxonomy" id="108018"/>
    <lineage>
        <taxon>Eukaryota</taxon>
        <taxon>Fungi</taxon>
        <taxon>Dikarya</taxon>
        <taxon>Ascomycota</taxon>
        <taxon>Pezizomycotina</taxon>
        <taxon>Leotiomycetes</taxon>
        <taxon>Helotiales</taxon>
        <taxon>Ploettnerulaceae</taxon>
        <taxon>Cadophora</taxon>
    </lineage>
</organism>
<feature type="binding site" evidence="9">
    <location>
        <position position="113"/>
    </location>
    <ligand>
        <name>Ca(2+)</name>
        <dbReference type="ChEBI" id="CHEBI:29108"/>
        <label>1</label>
    </ligand>
</feature>
<protein>
    <recommendedName>
        <fullName evidence="12">Peroxidase</fullName>
        <ecNumber evidence="12">1.11.1.-</ecNumber>
    </recommendedName>
</protein>
<dbReference type="PROSITE" id="PS00436">
    <property type="entry name" value="PEROXIDASE_2"/>
    <property type="match status" value="1"/>
</dbReference>
<dbReference type="PRINTS" id="PR00462">
    <property type="entry name" value="LIGNINASE"/>
</dbReference>
<sequence length="344" mass="36515">MRLTSIIFTAAAASTVHGLSLAEVRSSLVEYTDKLRRSLPEYGLVFTRSPAPAEVETRAACPAVWTSIVTEMQGMFIDKSTTPSQCNDDARAAIRAAFHDCGTWDQTQGETGGCDGSLVMAREAFERRENNGLQGISTKLLAMQEKFNSTESPISVADILQVAASVATLTCPGGPKVPTFVGRKDSATPNPDGKLPSCRGSSDSLLALFQEKGFTANELAALIGAHSASKGFSQPEIKPGTPQDDTPGIWDVRYYANTLKPALGTASFVSDVNLAQHPVVGKEFMDFVNAQGKWNSAYANAMAKMALLGVPGGKSNLVDCTGALPKGTAVKREIKAAPINDRVR</sequence>
<dbReference type="Gene3D" id="1.10.520.10">
    <property type="match status" value="1"/>
</dbReference>
<dbReference type="EMBL" id="JAFJYH010000213">
    <property type="protein sequence ID" value="KAG4415683.1"/>
    <property type="molecule type" value="Genomic_DNA"/>
</dbReference>
<evidence type="ECO:0000256" key="1">
    <source>
        <dbReference type="ARBA" id="ARBA00006089"/>
    </source>
</evidence>
<accession>A0A8H7TBB9</accession>
<comment type="caution">
    <text evidence="14">The sequence shown here is derived from an EMBL/GenBank/DDBJ whole genome shotgun (WGS) entry which is preliminary data.</text>
</comment>
<dbReference type="GO" id="GO:0000302">
    <property type="term" value="P:response to reactive oxygen species"/>
    <property type="evidence" value="ECO:0007669"/>
    <property type="project" value="TreeGrafter"/>
</dbReference>
<dbReference type="PROSITE" id="PS50873">
    <property type="entry name" value="PEROXIDASE_4"/>
    <property type="match status" value="1"/>
</dbReference>
<comment type="cofactor">
    <cofactor evidence="9">
        <name>heme b</name>
        <dbReference type="ChEBI" id="CHEBI:60344"/>
    </cofactor>
    <text evidence="9">Binds 1 heme b (iron(II)-protoporphyrin IX) group per subunit.</text>
</comment>
<feature type="site" description="Transition state stabilizer" evidence="10">
    <location>
        <position position="95"/>
    </location>
</feature>
<evidence type="ECO:0000256" key="5">
    <source>
        <dbReference type="ARBA" id="ARBA00023002"/>
    </source>
</evidence>
<dbReference type="SUPFAM" id="SSF48113">
    <property type="entry name" value="Heme-dependent peroxidases"/>
    <property type="match status" value="1"/>
</dbReference>
<comment type="cofactor">
    <cofactor evidence="9 12">
        <name>Ca(2+)</name>
        <dbReference type="ChEBI" id="CHEBI:29108"/>
    </cofactor>
    <text evidence="9 12">Binds 2 calcium ions per subunit.</text>
</comment>
<dbReference type="GO" id="GO:0020037">
    <property type="term" value="F:heme binding"/>
    <property type="evidence" value="ECO:0007669"/>
    <property type="project" value="UniProtKB-UniRule"/>
</dbReference>
<evidence type="ECO:0000256" key="2">
    <source>
        <dbReference type="ARBA" id="ARBA00022559"/>
    </source>
</evidence>
<dbReference type="AlphaFoldDB" id="A0A8H7TBB9"/>
<dbReference type="EC" id="1.11.1.-" evidence="12"/>
<dbReference type="PANTHER" id="PTHR31356:SF66">
    <property type="entry name" value="CATALASE-PEROXIDASE"/>
    <property type="match status" value="1"/>
</dbReference>
<dbReference type="InterPro" id="IPR010255">
    <property type="entry name" value="Haem_peroxidase_sf"/>
</dbReference>
<dbReference type="GO" id="GO:0034599">
    <property type="term" value="P:cellular response to oxidative stress"/>
    <property type="evidence" value="ECO:0007669"/>
    <property type="project" value="InterPro"/>
</dbReference>
<keyword evidence="4 9" id="KW-0479">Metal-binding</keyword>
<dbReference type="PRINTS" id="PR00458">
    <property type="entry name" value="PEROXIDASE"/>
</dbReference>
<keyword evidence="12" id="KW-0732">Signal</keyword>
<evidence type="ECO:0000256" key="8">
    <source>
        <dbReference type="PIRSR" id="PIRSR601621-1"/>
    </source>
</evidence>
<dbReference type="InterPro" id="IPR019794">
    <property type="entry name" value="Peroxidases_AS"/>
</dbReference>
<dbReference type="Pfam" id="PF00141">
    <property type="entry name" value="peroxidase"/>
    <property type="match status" value="1"/>
</dbReference>
<feature type="binding site" evidence="9">
    <location>
        <position position="227"/>
    </location>
    <ligand>
        <name>Ca(2+)</name>
        <dbReference type="ChEBI" id="CHEBI:29108"/>
        <label>2</label>
    </ligand>
</feature>
<feature type="binding site" evidence="9">
    <location>
        <position position="246"/>
    </location>
    <ligand>
        <name>Ca(2+)</name>
        <dbReference type="ChEBI" id="CHEBI:29108"/>
        <label>2</label>
    </ligand>
</feature>
<evidence type="ECO:0000256" key="3">
    <source>
        <dbReference type="ARBA" id="ARBA00022617"/>
    </source>
</evidence>
<evidence type="ECO:0000259" key="13">
    <source>
        <dbReference type="PROSITE" id="PS50873"/>
    </source>
</evidence>
<keyword evidence="5 12" id="KW-0560">Oxidoreductase</keyword>
<feature type="binding site" evidence="9">
    <location>
        <position position="251"/>
    </location>
    <ligand>
        <name>Ca(2+)</name>
        <dbReference type="ChEBI" id="CHEBI:29108"/>
        <label>2</label>
    </ligand>
</feature>
<evidence type="ECO:0000256" key="4">
    <source>
        <dbReference type="ARBA" id="ARBA00022723"/>
    </source>
</evidence>
<evidence type="ECO:0000256" key="11">
    <source>
        <dbReference type="PIRSR" id="PIRSR601621-4"/>
    </source>
</evidence>
<evidence type="ECO:0000256" key="12">
    <source>
        <dbReference type="RuleBase" id="RU363051"/>
    </source>
</evidence>
<feature type="chain" id="PRO_5034419562" description="Peroxidase" evidence="12">
    <location>
        <begin position="19"/>
        <end position="344"/>
    </location>
</feature>
<dbReference type="Gene3D" id="1.10.420.10">
    <property type="entry name" value="Peroxidase, domain 2"/>
    <property type="match status" value="1"/>
</dbReference>
<dbReference type="Proteomes" id="UP000664132">
    <property type="component" value="Unassembled WGS sequence"/>
</dbReference>
<keyword evidence="15" id="KW-1185">Reference proteome</keyword>
<evidence type="ECO:0000256" key="7">
    <source>
        <dbReference type="ARBA" id="ARBA00023180"/>
    </source>
</evidence>
<keyword evidence="3 9" id="KW-0349">Heme</keyword>
<keyword evidence="6 9" id="KW-0408">Iron</keyword>
<feature type="binding site" evidence="9">
    <location>
        <position position="100"/>
    </location>
    <ligand>
        <name>Ca(2+)</name>
        <dbReference type="ChEBI" id="CHEBI:29108"/>
        <label>1</label>
    </ligand>
</feature>
<evidence type="ECO:0000256" key="6">
    <source>
        <dbReference type="ARBA" id="ARBA00023004"/>
    </source>
</evidence>
<feature type="domain" description="Plant heme peroxidase family profile" evidence="13">
    <location>
        <begin position="90"/>
        <end position="227"/>
    </location>
</feature>
<feature type="binding site" evidence="9">
    <location>
        <position position="244"/>
    </location>
    <ligand>
        <name>Ca(2+)</name>
        <dbReference type="ChEBI" id="CHEBI:29108"/>
        <label>2</label>
    </ligand>
</feature>
<dbReference type="InterPro" id="IPR044831">
    <property type="entry name" value="Ccp1-like"/>
</dbReference>
<keyword evidence="2 12" id="KW-0575">Peroxidase</keyword>
<evidence type="ECO:0000256" key="9">
    <source>
        <dbReference type="PIRSR" id="PIRSR601621-2"/>
    </source>
</evidence>
<evidence type="ECO:0000313" key="14">
    <source>
        <dbReference type="EMBL" id="KAG4415683.1"/>
    </source>
</evidence>
<comment type="similarity">
    <text evidence="1 12">Belongs to the peroxidase family. Ligninase subfamily.</text>
</comment>
<name>A0A8H7TBB9_9HELO</name>
<feature type="disulfide bond" evidence="11">
    <location>
        <begin position="86"/>
        <end position="171"/>
    </location>
</feature>
<gene>
    <name evidence="14" type="ORF">IFR04_011188</name>
</gene>
<reference evidence="14" key="1">
    <citation type="submission" date="2021-02" db="EMBL/GenBank/DDBJ databases">
        <title>Genome sequence Cadophora malorum strain M34.</title>
        <authorList>
            <person name="Stefanovic E."/>
            <person name="Vu D."/>
            <person name="Scully C."/>
            <person name="Dijksterhuis J."/>
            <person name="Roader J."/>
            <person name="Houbraken J."/>
        </authorList>
    </citation>
    <scope>NUCLEOTIDE SEQUENCE</scope>
    <source>
        <strain evidence="14">M34</strain>
    </source>
</reference>
<dbReference type="InterPro" id="IPR002016">
    <property type="entry name" value="Haem_peroxidase"/>
</dbReference>
<dbReference type="OrthoDB" id="2113341at2759"/>
<keyword evidence="9 12" id="KW-0106">Calcium</keyword>
<evidence type="ECO:0000313" key="15">
    <source>
        <dbReference type="Proteomes" id="UP000664132"/>
    </source>
</evidence>
<keyword evidence="11" id="KW-1015">Disulfide bond</keyword>
<evidence type="ECO:0000256" key="10">
    <source>
        <dbReference type="PIRSR" id="PIRSR601621-3"/>
    </source>
</evidence>
<dbReference type="GO" id="GO:0042744">
    <property type="term" value="P:hydrogen peroxide catabolic process"/>
    <property type="evidence" value="ECO:0007669"/>
    <property type="project" value="TreeGrafter"/>
</dbReference>
<feature type="binding site" evidence="9">
    <location>
        <position position="115"/>
    </location>
    <ligand>
        <name>Ca(2+)</name>
        <dbReference type="ChEBI" id="CHEBI:29108"/>
        <label>1</label>
    </ligand>
</feature>
<dbReference type="PANTHER" id="PTHR31356">
    <property type="entry name" value="THYLAKOID LUMENAL 29 KDA PROTEIN, CHLOROPLASTIC-RELATED"/>
    <property type="match status" value="1"/>
</dbReference>
<proteinExistence type="inferred from homology"/>
<feature type="binding site" description="axial binding residue" evidence="9">
    <location>
        <position position="226"/>
    </location>
    <ligand>
        <name>heme b</name>
        <dbReference type="ChEBI" id="CHEBI:60344"/>
    </ligand>
    <ligandPart>
        <name>Fe</name>
        <dbReference type="ChEBI" id="CHEBI:18248"/>
    </ligandPart>
</feature>
<feature type="binding site" evidence="9">
    <location>
        <position position="117"/>
    </location>
    <ligand>
        <name>Ca(2+)</name>
        <dbReference type="ChEBI" id="CHEBI:29108"/>
        <label>1</label>
    </ligand>
</feature>
<feature type="active site" description="Proton acceptor" evidence="8">
    <location>
        <position position="99"/>
    </location>
</feature>
<dbReference type="GO" id="GO:0046872">
    <property type="term" value="F:metal ion binding"/>
    <property type="evidence" value="ECO:0007669"/>
    <property type="project" value="UniProtKB-UniRule"/>
</dbReference>
<dbReference type="GO" id="GO:0004601">
    <property type="term" value="F:peroxidase activity"/>
    <property type="evidence" value="ECO:0007669"/>
    <property type="project" value="UniProtKB-KW"/>
</dbReference>
<keyword evidence="7" id="KW-0325">Glycoprotein</keyword>
<feature type="signal peptide" evidence="12">
    <location>
        <begin position="1"/>
        <end position="18"/>
    </location>
</feature>